<dbReference type="Proteomes" id="UP001362999">
    <property type="component" value="Unassembled WGS sequence"/>
</dbReference>
<protein>
    <submittedName>
        <fullName evidence="2">Uncharacterized protein</fullName>
    </submittedName>
</protein>
<comment type="caution">
    <text evidence="2">The sequence shown here is derived from an EMBL/GenBank/DDBJ whole genome shotgun (WGS) entry which is preliminary data.</text>
</comment>
<keyword evidence="3" id="KW-1185">Reference proteome</keyword>
<gene>
    <name evidence="2" type="ORF">R3P38DRAFT_2878125</name>
</gene>
<name>A0AAW0CVK5_9AGAR</name>
<evidence type="ECO:0000313" key="3">
    <source>
        <dbReference type="Proteomes" id="UP001362999"/>
    </source>
</evidence>
<evidence type="ECO:0000313" key="2">
    <source>
        <dbReference type="EMBL" id="KAK7044291.1"/>
    </source>
</evidence>
<sequence length="103" mass="11650">MSKHETLSWNHFSTARFSRGDTSLRAMLQFSASLTLSPSLSTSSNKEFNPRPRKHRKAHNMQPAIRWDYGAGGRRSSRSRFQMCFAICCGEVGGWSRLLALEA</sequence>
<proteinExistence type="predicted"/>
<accession>A0AAW0CVK5</accession>
<reference evidence="2 3" key="1">
    <citation type="journal article" date="2024" name="J Genomics">
        <title>Draft genome sequencing and assembly of Favolaschia claudopus CIRM-BRFM 2984 isolated from oak limbs.</title>
        <authorList>
            <person name="Navarro D."/>
            <person name="Drula E."/>
            <person name="Chaduli D."/>
            <person name="Cazenave R."/>
            <person name="Ahrendt S."/>
            <person name="Wang J."/>
            <person name="Lipzen A."/>
            <person name="Daum C."/>
            <person name="Barry K."/>
            <person name="Grigoriev I.V."/>
            <person name="Favel A."/>
            <person name="Rosso M.N."/>
            <person name="Martin F."/>
        </authorList>
    </citation>
    <scope>NUCLEOTIDE SEQUENCE [LARGE SCALE GENOMIC DNA]</scope>
    <source>
        <strain evidence="2 3">CIRM-BRFM 2984</strain>
    </source>
</reference>
<feature type="region of interest" description="Disordered" evidence="1">
    <location>
        <begin position="37"/>
        <end position="64"/>
    </location>
</feature>
<evidence type="ECO:0000256" key="1">
    <source>
        <dbReference type="SAM" id="MobiDB-lite"/>
    </source>
</evidence>
<organism evidence="2 3">
    <name type="scientific">Favolaschia claudopus</name>
    <dbReference type="NCBI Taxonomy" id="2862362"/>
    <lineage>
        <taxon>Eukaryota</taxon>
        <taxon>Fungi</taxon>
        <taxon>Dikarya</taxon>
        <taxon>Basidiomycota</taxon>
        <taxon>Agaricomycotina</taxon>
        <taxon>Agaricomycetes</taxon>
        <taxon>Agaricomycetidae</taxon>
        <taxon>Agaricales</taxon>
        <taxon>Marasmiineae</taxon>
        <taxon>Mycenaceae</taxon>
        <taxon>Favolaschia</taxon>
    </lineage>
</organism>
<dbReference type="EMBL" id="JAWWNJ010000011">
    <property type="protein sequence ID" value="KAK7044291.1"/>
    <property type="molecule type" value="Genomic_DNA"/>
</dbReference>
<dbReference type="AlphaFoldDB" id="A0AAW0CVK5"/>